<evidence type="ECO:0000259" key="3">
    <source>
        <dbReference type="PROSITE" id="PS51485"/>
    </source>
</evidence>
<dbReference type="GO" id="GO:0009055">
    <property type="term" value="F:electron transfer activity"/>
    <property type="evidence" value="ECO:0007669"/>
    <property type="project" value="InterPro"/>
</dbReference>
<dbReference type="OrthoDB" id="687020at2759"/>
<proteinExistence type="predicted"/>
<dbReference type="EnsemblPlants" id="AET7Gv20769000.2">
    <property type="protein sequence ID" value="AET7Gv20769000.2"/>
    <property type="gene ID" value="AET7Gv20769000"/>
</dbReference>
<sequence>MVQVFSASPRFLQLASSRFQLRSAEMEIRRRQALAMALAAVLAAVAVAQVATAATSYTVGAPDGLWDMHTDYAEWVAARTFHPGDNITFTYSRELHDVVEVGKAGYDACSSANNVSAFRSGNDVVALTAVGTRYFLCGLTGHCVSGMKIRIDVVAASTGPVAAPPTTSAGGNVVAGLGALVVTQALLGSISVW</sequence>
<reference evidence="5" key="2">
    <citation type="journal article" date="2017" name="Nat. Plants">
        <title>The Aegilops tauschii genome reveals multiple impacts of transposons.</title>
        <authorList>
            <person name="Zhao G."/>
            <person name="Zou C."/>
            <person name="Li K."/>
            <person name="Wang K."/>
            <person name="Li T."/>
            <person name="Gao L."/>
            <person name="Zhang X."/>
            <person name="Wang H."/>
            <person name="Yang Z."/>
            <person name="Liu X."/>
            <person name="Jiang W."/>
            <person name="Mao L."/>
            <person name="Kong X."/>
            <person name="Jiao Y."/>
            <person name="Jia J."/>
        </authorList>
    </citation>
    <scope>NUCLEOTIDE SEQUENCE [LARGE SCALE GENOMIC DNA]</scope>
    <source>
        <strain evidence="5">cv. AL8/78</strain>
    </source>
</reference>
<name>A0A453RZL4_AEGTS</name>
<dbReference type="KEGG" id="ats:109766374"/>
<reference evidence="4" key="4">
    <citation type="submission" date="2019-03" db="UniProtKB">
        <authorList>
            <consortium name="EnsemblPlants"/>
        </authorList>
    </citation>
    <scope>IDENTIFICATION</scope>
</reference>
<dbReference type="EnsemblPlants" id="AET7Gv20769000.1">
    <property type="protein sequence ID" value="AET7Gv20769000.1"/>
    <property type="gene ID" value="AET7Gv20769000"/>
</dbReference>
<reference evidence="5" key="1">
    <citation type="journal article" date="2014" name="Science">
        <title>Ancient hybridizations among the ancestral genomes of bread wheat.</title>
        <authorList>
            <consortium name="International Wheat Genome Sequencing Consortium,"/>
            <person name="Marcussen T."/>
            <person name="Sandve S.R."/>
            <person name="Heier L."/>
            <person name="Spannagl M."/>
            <person name="Pfeifer M."/>
            <person name="Jakobsen K.S."/>
            <person name="Wulff B.B."/>
            <person name="Steuernagel B."/>
            <person name="Mayer K.F."/>
            <person name="Olsen O.A."/>
        </authorList>
    </citation>
    <scope>NUCLEOTIDE SEQUENCE [LARGE SCALE GENOMIC DNA]</scope>
    <source>
        <strain evidence="5">cv. AL8/78</strain>
    </source>
</reference>
<dbReference type="InterPro" id="IPR008972">
    <property type="entry name" value="Cupredoxin"/>
</dbReference>
<keyword evidence="1" id="KW-0479">Metal-binding</keyword>
<keyword evidence="2" id="KW-0325">Glycoprotein</keyword>
<dbReference type="GeneID" id="109766374"/>
<dbReference type="InterPro" id="IPR039391">
    <property type="entry name" value="Phytocyanin-like"/>
</dbReference>
<evidence type="ECO:0000256" key="1">
    <source>
        <dbReference type="ARBA" id="ARBA00022723"/>
    </source>
</evidence>
<evidence type="ECO:0000313" key="4">
    <source>
        <dbReference type="EnsemblPlants" id="AET7Gv20769000.4"/>
    </source>
</evidence>
<reference evidence="4" key="3">
    <citation type="journal article" date="2017" name="Nature">
        <title>Genome sequence of the progenitor of the wheat D genome Aegilops tauschii.</title>
        <authorList>
            <person name="Luo M.C."/>
            <person name="Gu Y.Q."/>
            <person name="Puiu D."/>
            <person name="Wang H."/>
            <person name="Twardziok S.O."/>
            <person name="Deal K.R."/>
            <person name="Huo N."/>
            <person name="Zhu T."/>
            <person name="Wang L."/>
            <person name="Wang Y."/>
            <person name="McGuire P.E."/>
            <person name="Liu S."/>
            <person name="Long H."/>
            <person name="Ramasamy R.K."/>
            <person name="Rodriguez J.C."/>
            <person name="Van S.L."/>
            <person name="Yuan L."/>
            <person name="Wang Z."/>
            <person name="Xia Z."/>
            <person name="Xiao L."/>
            <person name="Anderson O.D."/>
            <person name="Ouyang S."/>
            <person name="Liang Y."/>
            <person name="Zimin A.V."/>
            <person name="Pertea G."/>
            <person name="Qi P."/>
            <person name="Bennetzen J.L."/>
            <person name="Dai X."/>
            <person name="Dawson M.W."/>
            <person name="Muller H.G."/>
            <person name="Kugler K."/>
            <person name="Rivarola-Duarte L."/>
            <person name="Spannagl M."/>
            <person name="Mayer K.F.X."/>
            <person name="Lu F.H."/>
            <person name="Bevan M.W."/>
            <person name="Leroy P."/>
            <person name="Li P."/>
            <person name="You F.M."/>
            <person name="Sun Q."/>
            <person name="Liu Z."/>
            <person name="Lyons E."/>
            <person name="Wicker T."/>
            <person name="Salzberg S.L."/>
            <person name="Devos K.M."/>
            <person name="Dvorak J."/>
        </authorList>
    </citation>
    <scope>NUCLEOTIDE SEQUENCE [LARGE SCALE GENOMIC DNA]</scope>
    <source>
        <strain evidence="4">cv. AL8/78</strain>
    </source>
</reference>
<dbReference type="FunFam" id="2.60.40.420:FF:000003">
    <property type="entry name" value="Blue copper"/>
    <property type="match status" value="1"/>
</dbReference>
<organism evidence="4 5">
    <name type="scientific">Aegilops tauschii subsp. strangulata</name>
    <name type="common">Goatgrass</name>
    <dbReference type="NCBI Taxonomy" id="200361"/>
    <lineage>
        <taxon>Eukaryota</taxon>
        <taxon>Viridiplantae</taxon>
        <taxon>Streptophyta</taxon>
        <taxon>Embryophyta</taxon>
        <taxon>Tracheophyta</taxon>
        <taxon>Spermatophyta</taxon>
        <taxon>Magnoliopsida</taxon>
        <taxon>Liliopsida</taxon>
        <taxon>Poales</taxon>
        <taxon>Poaceae</taxon>
        <taxon>BOP clade</taxon>
        <taxon>Pooideae</taxon>
        <taxon>Triticodae</taxon>
        <taxon>Triticeae</taxon>
        <taxon>Triticinae</taxon>
        <taxon>Aegilops</taxon>
    </lineage>
</organism>
<dbReference type="EnsemblPlants" id="AET7Gv20769000.4">
    <property type="protein sequence ID" value="AET7Gv20769000.4"/>
    <property type="gene ID" value="AET7Gv20769000"/>
</dbReference>
<dbReference type="SUPFAM" id="SSF49503">
    <property type="entry name" value="Cupredoxins"/>
    <property type="match status" value="1"/>
</dbReference>
<dbReference type="InterPro" id="IPR003245">
    <property type="entry name" value="Phytocyanin_dom"/>
</dbReference>
<dbReference type="PROSITE" id="PS51485">
    <property type="entry name" value="PHYTOCYANIN"/>
    <property type="match status" value="1"/>
</dbReference>
<dbReference type="AlphaFoldDB" id="A0A453RZL4"/>
<dbReference type="Gramene" id="AET7Gv20769000.1">
    <property type="protein sequence ID" value="AET7Gv20769000.1"/>
    <property type="gene ID" value="AET7Gv20769000"/>
</dbReference>
<dbReference type="OMA" id="PAGLWDM"/>
<dbReference type="RefSeq" id="XP_020180733.1">
    <property type="nucleotide sequence ID" value="XM_020325144.3"/>
</dbReference>
<dbReference type="PANTHER" id="PTHR33021">
    <property type="entry name" value="BLUE COPPER PROTEIN"/>
    <property type="match status" value="1"/>
</dbReference>
<dbReference type="Proteomes" id="UP000015105">
    <property type="component" value="Chromosome 7D"/>
</dbReference>
<dbReference type="Gene3D" id="2.60.40.420">
    <property type="entry name" value="Cupredoxins - blue copper proteins"/>
    <property type="match status" value="1"/>
</dbReference>
<dbReference type="GO" id="GO:0046872">
    <property type="term" value="F:metal ion binding"/>
    <property type="evidence" value="ECO:0007669"/>
    <property type="project" value="UniProtKB-KW"/>
</dbReference>
<dbReference type="CDD" id="cd04216">
    <property type="entry name" value="Phytocyanin"/>
    <property type="match status" value="1"/>
</dbReference>
<protein>
    <recommendedName>
        <fullName evidence="3">Phytocyanin domain-containing protein</fullName>
    </recommendedName>
</protein>
<dbReference type="Gramene" id="AET7Gv20769000.4">
    <property type="protein sequence ID" value="AET7Gv20769000.4"/>
    <property type="gene ID" value="AET7Gv20769000"/>
</dbReference>
<reference evidence="4" key="5">
    <citation type="journal article" date="2021" name="G3 (Bethesda)">
        <title>Aegilops tauschii genome assembly Aet v5.0 features greater sequence contiguity and improved annotation.</title>
        <authorList>
            <person name="Wang L."/>
            <person name="Zhu T."/>
            <person name="Rodriguez J.C."/>
            <person name="Deal K.R."/>
            <person name="Dubcovsky J."/>
            <person name="McGuire P.E."/>
            <person name="Lux T."/>
            <person name="Spannagl M."/>
            <person name="Mayer K.F.X."/>
            <person name="Baldrich P."/>
            <person name="Meyers B.C."/>
            <person name="Huo N."/>
            <person name="Gu Y.Q."/>
            <person name="Zhou H."/>
            <person name="Devos K.M."/>
            <person name="Bennetzen J.L."/>
            <person name="Unver T."/>
            <person name="Budak H."/>
            <person name="Gulick P.J."/>
            <person name="Galiba G."/>
            <person name="Kalapos B."/>
            <person name="Nelson D.R."/>
            <person name="Li P."/>
            <person name="You F.M."/>
            <person name="Luo M.C."/>
            <person name="Dvorak J."/>
        </authorList>
    </citation>
    <scope>NUCLEOTIDE SEQUENCE [LARGE SCALE GENOMIC DNA]</scope>
    <source>
        <strain evidence="4">cv. AL8/78</strain>
    </source>
</reference>
<dbReference type="PANTHER" id="PTHR33021:SF397">
    <property type="entry name" value="OS08G0137400 PROTEIN"/>
    <property type="match status" value="1"/>
</dbReference>
<dbReference type="Gramene" id="AET7Gv20769000.2">
    <property type="protein sequence ID" value="AET7Gv20769000.2"/>
    <property type="gene ID" value="AET7Gv20769000"/>
</dbReference>
<keyword evidence="5" id="KW-1185">Reference proteome</keyword>
<dbReference type="Pfam" id="PF02298">
    <property type="entry name" value="Cu_bind_like"/>
    <property type="match status" value="1"/>
</dbReference>
<dbReference type="STRING" id="200361.A0A453RZL4"/>
<dbReference type="GO" id="GO:0005886">
    <property type="term" value="C:plasma membrane"/>
    <property type="evidence" value="ECO:0007669"/>
    <property type="project" value="TreeGrafter"/>
</dbReference>
<evidence type="ECO:0000313" key="5">
    <source>
        <dbReference type="Proteomes" id="UP000015105"/>
    </source>
</evidence>
<feature type="domain" description="Phytocyanin" evidence="3">
    <location>
        <begin position="55"/>
        <end position="155"/>
    </location>
</feature>
<accession>A0A453RZL4</accession>
<evidence type="ECO:0000256" key="2">
    <source>
        <dbReference type="ARBA" id="ARBA00023180"/>
    </source>
</evidence>